<dbReference type="RefSeq" id="XP_032826854.1">
    <property type="nucleotide sequence ID" value="XM_032970963.1"/>
</dbReference>
<evidence type="ECO:0000256" key="1">
    <source>
        <dbReference type="SAM" id="MobiDB-lite"/>
    </source>
</evidence>
<feature type="compositionally biased region" description="Basic and acidic residues" evidence="1">
    <location>
        <begin position="34"/>
        <end position="59"/>
    </location>
</feature>
<dbReference type="AlphaFoldDB" id="A0AAJ7TZD0"/>
<feature type="region of interest" description="Disordered" evidence="1">
    <location>
        <begin position="1"/>
        <end position="116"/>
    </location>
</feature>
<dbReference type="KEGG" id="pmrn:116951999"/>
<organism evidence="2 3">
    <name type="scientific">Petromyzon marinus</name>
    <name type="common">Sea lamprey</name>
    <dbReference type="NCBI Taxonomy" id="7757"/>
    <lineage>
        <taxon>Eukaryota</taxon>
        <taxon>Metazoa</taxon>
        <taxon>Chordata</taxon>
        <taxon>Craniata</taxon>
        <taxon>Vertebrata</taxon>
        <taxon>Cyclostomata</taxon>
        <taxon>Hyperoartia</taxon>
        <taxon>Petromyzontiformes</taxon>
        <taxon>Petromyzontidae</taxon>
        <taxon>Petromyzon</taxon>
    </lineage>
</organism>
<feature type="compositionally biased region" description="Low complexity" evidence="1">
    <location>
        <begin position="1"/>
        <end position="21"/>
    </location>
</feature>
<keyword evidence="2" id="KW-1185">Reference proteome</keyword>
<dbReference type="GO" id="GO:0008408">
    <property type="term" value="F:3'-5' exonuclease activity"/>
    <property type="evidence" value="ECO:0007669"/>
    <property type="project" value="InterPro"/>
</dbReference>
<dbReference type="GO" id="GO:0008409">
    <property type="term" value="F:5'-3' exonuclease activity"/>
    <property type="evidence" value="ECO:0007669"/>
    <property type="project" value="InterPro"/>
</dbReference>
<evidence type="ECO:0000313" key="3">
    <source>
        <dbReference type="RefSeq" id="XP_032826854.1"/>
    </source>
</evidence>
<dbReference type="InterPro" id="IPR038838">
    <property type="entry name" value="TRIR"/>
</dbReference>
<feature type="compositionally biased region" description="Acidic residues" evidence="1">
    <location>
        <begin position="60"/>
        <end position="69"/>
    </location>
</feature>
<sequence>MAGESSRSSRGPASSSSSAGSVNAFANDGSFLEMFKKKMEEEQEARRLAGDAAAQHDDCGGDGDDDDDAASSTRPPPPAPCLAPGPAEGEGAPVKLNSEPGPAEEKKRQMFGLIGRRRGGKVLKTGMVAKKHKIDEEEEAAQKGDTWAKYMAEVKKYKAHQCGDDDKNRPLVK</sequence>
<name>A0AAJ7TZD0_PETMA</name>
<evidence type="ECO:0000313" key="2">
    <source>
        <dbReference type="Proteomes" id="UP001318040"/>
    </source>
</evidence>
<proteinExistence type="predicted"/>
<reference evidence="3" key="1">
    <citation type="submission" date="2025-08" db="UniProtKB">
        <authorList>
            <consortium name="RefSeq"/>
        </authorList>
    </citation>
    <scope>IDENTIFICATION</scope>
    <source>
        <tissue evidence="3">Sperm</tissue>
    </source>
</reference>
<dbReference type="Proteomes" id="UP001318040">
    <property type="component" value="Chromosome 44"/>
</dbReference>
<dbReference type="PANTHER" id="PTHR34753:SF1">
    <property type="entry name" value="TELOMERASE RNA COMPONENT INTERACTING RNASE"/>
    <property type="match status" value="1"/>
</dbReference>
<dbReference type="GeneID" id="116951999"/>
<gene>
    <name evidence="3" type="primary">TRIR</name>
</gene>
<dbReference type="CTD" id="79002"/>
<feature type="compositionally biased region" description="Pro residues" evidence="1">
    <location>
        <begin position="74"/>
        <end position="83"/>
    </location>
</feature>
<protein>
    <submittedName>
        <fullName evidence="3">Telomerase RNA component interacting RNase</fullName>
    </submittedName>
</protein>
<dbReference type="PANTHER" id="PTHR34753">
    <property type="entry name" value="TELOMERASE RNA COMPONENT INTERACTING RNASE"/>
    <property type="match status" value="1"/>
</dbReference>
<accession>A0AAJ7TZD0</accession>
<feature type="compositionally biased region" description="Low complexity" evidence="1">
    <location>
        <begin position="84"/>
        <end position="93"/>
    </location>
</feature>